<protein>
    <submittedName>
        <fullName evidence="2">Uncharacterized protein</fullName>
    </submittedName>
</protein>
<dbReference type="Proteomes" id="UP000092484">
    <property type="component" value="Unassembled WGS sequence"/>
</dbReference>
<dbReference type="STRING" id="1300349.I603_0884"/>
<gene>
    <name evidence="2" type="ORF">I603_0884</name>
</gene>
<dbReference type="SUPFAM" id="SSF81469">
    <property type="entry name" value="Bacterial aa3 type cytochrome c oxidase subunit IV"/>
    <property type="match status" value="1"/>
</dbReference>
<sequence length="40" mass="4275">MTVHDMEKAQATYGGFMATLKWAVPVIAVIVLIVVSLIAS</sequence>
<organism evidence="2 3">
    <name type="scientific">Erythrobacter dokdonensis DSW-74</name>
    <dbReference type="NCBI Taxonomy" id="1300349"/>
    <lineage>
        <taxon>Bacteria</taxon>
        <taxon>Pseudomonadati</taxon>
        <taxon>Pseudomonadota</taxon>
        <taxon>Alphaproteobacteria</taxon>
        <taxon>Sphingomonadales</taxon>
        <taxon>Erythrobacteraceae</taxon>
        <taxon>Erythrobacter/Porphyrobacter group</taxon>
        <taxon>Erythrobacter</taxon>
    </lineage>
</organism>
<dbReference type="Gene3D" id="1.20.5.160">
    <property type="entry name" value="Bacterial aa3 type cytochrome c oxidase subunit IV"/>
    <property type="match status" value="1"/>
</dbReference>
<keyword evidence="1" id="KW-0472">Membrane</keyword>
<keyword evidence="1" id="KW-0812">Transmembrane</keyword>
<dbReference type="RefSeq" id="WP_143736750.1">
    <property type="nucleotide sequence ID" value="NZ_LZYB01000002.1"/>
</dbReference>
<evidence type="ECO:0000313" key="2">
    <source>
        <dbReference type="EMBL" id="OBV11441.1"/>
    </source>
</evidence>
<accession>A0A1A7BI96</accession>
<dbReference type="AlphaFoldDB" id="A0A1A7BI96"/>
<dbReference type="InterPro" id="IPR036596">
    <property type="entry name" value="Cyt-C_aa3_sf"/>
</dbReference>
<proteinExistence type="predicted"/>
<feature type="transmembrane region" description="Helical" evidence="1">
    <location>
        <begin position="20"/>
        <end position="39"/>
    </location>
</feature>
<dbReference type="EMBL" id="LZYB01000002">
    <property type="protein sequence ID" value="OBV11441.1"/>
    <property type="molecule type" value="Genomic_DNA"/>
</dbReference>
<comment type="caution">
    <text evidence="2">The sequence shown here is derived from an EMBL/GenBank/DDBJ whole genome shotgun (WGS) entry which is preliminary data.</text>
</comment>
<evidence type="ECO:0000313" key="3">
    <source>
        <dbReference type="Proteomes" id="UP000092484"/>
    </source>
</evidence>
<name>A0A1A7BI96_9SPHN</name>
<keyword evidence="1" id="KW-1133">Transmembrane helix</keyword>
<keyword evidence="3" id="KW-1185">Reference proteome</keyword>
<evidence type="ECO:0000256" key="1">
    <source>
        <dbReference type="SAM" id="Phobius"/>
    </source>
</evidence>
<reference evidence="2 3" key="1">
    <citation type="submission" date="2016-06" db="EMBL/GenBank/DDBJ databases">
        <title>Genome sequence of Porphyrobacter dokdonensis DSW-74.</title>
        <authorList>
            <person name="Kim J.F."/>
            <person name="Song J.Y."/>
        </authorList>
    </citation>
    <scope>NUCLEOTIDE SEQUENCE [LARGE SCALE GENOMIC DNA]</scope>
    <source>
        <strain evidence="2 3">DSW-74</strain>
    </source>
</reference>